<feature type="domain" description="CBM20" evidence="14">
    <location>
        <begin position="1092"/>
        <end position="1191"/>
    </location>
</feature>
<dbReference type="PANTHER" id="PTHR31616:SF12">
    <property type="entry name" value="GLUCOAMYLASE"/>
    <property type="match status" value="1"/>
</dbReference>
<keyword evidence="13" id="KW-0472">Membrane</keyword>
<dbReference type="InterPro" id="IPR008928">
    <property type="entry name" value="6-hairpin_glycosidase_sf"/>
</dbReference>
<dbReference type="GO" id="GO:2001070">
    <property type="term" value="F:starch binding"/>
    <property type="evidence" value="ECO:0007669"/>
    <property type="project" value="InterPro"/>
</dbReference>
<keyword evidence="13" id="KW-0812">Transmembrane</keyword>
<dbReference type="InterPro" id="IPR046966">
    <property type="entry name" value="Glucoamylase_active_site"/>
</dbReference>
<protein>
    <recommendedName>
        <fullName evidence="3">glucan 1,4-alpha-glucosidase</fullName>
        <ecNumber evidence="3">3.2.1.3</ecNumber>
    </recommendedName>
    <alternativeName>
        <fullName evidence="11">1,4-alpha-D-glucan glucohydrolase</fullName>
    </alternativeName>
    <alternativeName>
        <fullName evidence="10">Glucan 1,4-alpha-glucosidase</fullName>
    </alternativeName>
</protein>
<keyword evidence="16" id="KW-1185">Reference proteome</keyword>
<organism evidence="15 16">
    <name type="scientific">Agrocybe pediades</name>
    <dbReference type="NCBI Taxonomy" id="84607"/>
    <lineage>
        <taxon>Eukaryota</taxon>
        <taxon>Fungi</taxon>
        <taxon>Dikarya</taxon>
        <taxon>Basidiomycota</taxon>
        <taxon>Agaricomycotina</taxon>
        <taxon>Agaricomycetes</taxon>
        <taxon>Agaricomycetidae</taxon>
        <taxon>Agaricales</taxon>
        <taxon>Agaricineae</taxon>
        <taxon>Strophariaceae</taxon>
        <taxon>Agrocybe</taxon>
    </lineage>
</organism>
<dbReference type="InterPro" id="IPR013783">
    <property type="entry name" value="Ig-like_fold"/>
</dbReference>
<evidence type="ECO:0000313" key="15">
    <source>
        <dbReference type="EMBL" id="KAF4617554.1"/>
    </source>
</evidence>
<evidence type="ECO:0000256" key="8">
    <source>
        <dbReference type="ARBA" id="ARBA00023295"/>
    </source>
</evidence>
<keyword evidence="7" id="KW-0119">Carbohydrate metabolism</keyword>
<evidence type="ECO:0000256" key="12">
    <source>
        <dbReference type="SAM" id="MobiDB-lite"/>
    </source>
</evidence>
<keyword evidence="9" id="KW-0624">Polysaccharide degradation</keyword>
<keyword evidence="13" id="KW-1133">Transmembrane helix</keyword>
<evidence type="ECO:0000256" key="2">
    <source>
        <dbReference type="ARBA" id="ARBA00006188"/>
    </source>
</evidence>
<dbReference type="InterPro" id="IPR000165">
    <property type="entry name" value="Glucoamylase"/>
</dbReference>
<evidence type="ECO:0000256" key="5">
    <source>
        <dbReference type="ARBA" id="ARBA00022801"/>
    </source>
</evidence>
<evidence type="ECO:0000256" key="3">
    <source>
        <dbReference type="ARBA" id="ARBA00012593"/>
    </source>
</evidence>
<gene>
    <name evidence="15" type="ORF">D9613_005973</name>
</gene>
<dbReference type="Gene3D" id="2.60.40.10">
    <property type="entry name" value="Immunoglobulins"/>
    <property type="match status" value="2"/>
</dbReference>
<dbReference type="EC" id="3.2.1.3" evidence="3"/>
<dbReference type="CDD" id="cd05808">
    <property type="entry name" value="CBM20_alpha_amylase"/>
    <property type="match status" value="1"/>
</dbReference>
<feature type="domain" description="CBM20" evidence="14">
    <location>
        <begin position="554"/>
        <end position="691"/>
    </location>
</feature>
<feature type="region of interest" description="Disordered" evidence="12">
    <location>
        <begin position="1170"/>
        <end position="1191"/>
    </location>
</feature>
<dbReference type="EMBL" id="JAACJL010000030">
    <property type="protein sequence ID" value="KAF4617554.1"/>
    <property type="molecule type" value="Genomic_DNA"/>
</dbReference>
<evidence type="ECO:0000313" key="16">
    <source>
        <dbReference type="Proteomes" id="UP000521872"/>
    </source>
</evidence>
<comment type="similarity">
    <text evidence="2">Belongs to the glycosyl hydrolase 15 family.</text>
</comment>
<evidence type="ECO:0000256" key="9">
    <source>
        <dbReference type="ARBA" id="ARBA00023326"/>
    </source>
</evidence>
<dbReference type="AlphaFoldDB" id="A0A8H4QUA4"/>
<feature type="transmembrane region" description="Helical" evidence="13">
    <location>
        <begin position="19"/>
        <end position="41"/>
    </location>
</feature>
<keyword evidence="5" id="KW-0378">Hydrolase</keyword>
<dbReference type="Pfam" id="PF00723">
    <property type="entry name" value="Glyco_hydro_15"/>
    <property type="match status" value="2"/>
</dbReference>
<dbReference type="SUPFAM" id="SSF49452">
    <property type="entry name" value="Starch-binding domain-like"/>
    <property type="match status" value="2"/>
</dbReference>
<dbReference type="InterPro" id="IPR013784">
    <property type="entry name" value="Carb-bd-like_fold"/>
</dbReference>
<proteinExistence type="inferred from homology"/>
<dbReference type="InterPro" id="IPR011613">
    <property type="entry name" value="GH15-like"/>
</dbReference>
<accession>A0A8H4QUA4</accession>
<name>A0A8H4QUA4_9AGAR</name>
<dbReference type="SUPFAM" id="SSF48208">
    <property type="entry name" value="Six-hairpin glycosidases"/>
    <property type="match status" value="2"/>
</dbReference>
<dbReference type="GO" id="GO:0000324">
    <property type="term" value="C:fungal-type vacuole"/>
    <property type="evidence" value="ECO:0007669"/>
    <property type="project" value="TreeGrafter"/>
</dbReference>
<evidence type="ECO:0000259" key="14">
    <source>
        <dbReference type="PROSITE" id="PS51166"/>
    </source>
</evidence>
<evidence type="ECO:0000256" key="11">
    <source>
        <dbReference type="ARBA" id="ARBA00033473"/>
    </source>
</evidence>
<evidence type="ECO:0000256" key="13">
    <source>
        <dbReference type="SAM" id="Phobius"/>
    </source>
</evidence>
<dbReference type="Pfam" id="PF00686">
    <property type="entry name" value="CBM_20"/>
    <property type="match status" value="2"/>
</dbReference>
<evidence type="ECO:0000256" key="1">
    <source>
        <dbReference type="ARBA" id="ARBA00001863"/>
    </source>
</evidence>
<dbReference type="PROSITE" id="PS51166">
    <property type="entry name" value="CBM20"/>
    <property type="match status" value="2"/>
</dbReference>
<dbReference type="PROSITE" id="PS00820">
    <property type="entry name" value="GLUCOAMYLASE"/>
    <property type="match status" value="1"/>
</dbReference>
<dbReference type="FunFam" id="2.60.40.10:FF:000552">
    <property type="entry name" value="Related to glucoamylase"/>
    <property type="match status" value="1"/>
</dbReference>
<sequence length="1191" mass="127269">MANFAIHCWRPSHGARSSIIAGIVLSSCVILVQFFFLDIVWSDLFDVLWAKLEVYKADGLGVWFYNLKRVQNSTPPKMRSIVLTALSFCAAVFAQSSAVDQYLSRQVPISKTSLLANIGPNGSRSHGALPGVVVASPSQVDPDYVYTWTRDAALVFKAIVEQYTRGEDNNLRSLIDAYVWSQTRLQQVSNPSGTVATGGLGEPKFNIDLTAYTGSWGRPQRDGPPLRATALVGYANHLIAQSNTSYVTSQIWPVVKLDLDYTAAYWNATGFDLWEEVSSSSFFTTSVQYRALVEGATLAAALGRADDAKVYRTEAAKVLCFLQTYWNANGGYVTANTGGGRSGKDANVALASIHSFDVAAGCDAKTFQPCSDKALSNLKVYVDSFRQIYSINNGIASNAAVATGRYPEDVYYNGNPWYLTTAAVAEQLYDALIVWDRQGSLEVTNISLAFFRQFSSSVSTGKYAKGSATYKSLTDSVRNFADGFIAVIAKYTPADGSLAEQYIRNTGAPISARHLTWSYASVLTAAAARSGYVPESWGAKGAVVPSVCERGGGGAIGNTVPVTFKVQASTAWGENIYLTGSLDALNAWSPENAILMSSASYPTWSVTVNLPANTQIEYKYIRKGNALCFCATVLAQSSVVDNYVATESPIAKAGLLANIGPSGSKASGAKSGIVIASPSNTNPNYLFTWTRDSALVFKTIVDQFTSGADTSLRTSIDQYLAAQTALQQVSNPSGTVSTGGLAEPKFNIDGTAFTGAWGRPQRDGPALRATALITYANWLIANSNTSFVTSKIWPVVKLDLDYVQNNWNQSTFDLWEEVQSSSFFTTAVQHRALREGAAFATAIGQTSSASGYTTQAANLLCFLQSYWNPTAGYITSNTGGGRSGKDANSALASIHTFDPAAGCDAATFQPCSDKALSSLKVYVDSFRSIYGVNSGIASNAAVATGRYPEDSYFGGNPWYLTTAAVAEQLYDALIVWKKQGNLSVTSTSLAFFRQFSSSVATGTYASSTSTFTTLTTAVQNFADGFLAINAKYTPSNGGLSEQYDRNTGSPTSAVDLTWSYAAALTAFSARKGVSPAGWGAAGLTVPTTCSGTPSGPSVAVTFNVVATTQFGENIFLTGSIDALKNWSPDNALALSAANYPTWSITVNLPANTNFEYKYIRKFNGAVTWESDPNNSKSTGSSGSLTINDTWR</sequence>
<dbReference type="PANTHER" id="PTHR31616">
    <property type="entry name" value="TREHALASE"/>
    <property type="match status" value="1"/>
</dbReference>
<dbReference type="GO" id="GO:0000272">
    <property type="term" value="P:polysaccharide catabolic process"/>
    <property type="evidence" value="ECO:0007669"/>
    <property type="project" value="UniProtKB-KW"/>
</dbReference>
<keyword evidence="8" id="KW-0326">Glycosidase</keyword>
<reference evidence="15 16" key="1">
    <citation type="submission" date="2019-12" db="EMBL/GenBank/DDBJ databases">
        <authorList>
            <person name="Floudas D."/>
            <person name="Bentzer J."/>
            <person name="Ahren D."/>
            <person name="Johansson T."/>
            <person name="Persson P."/>
            <person name="Tunlid A."/>
        </authorList>
    </citation>
    <scope>NUCLEOTIDE SEQUENCE [LARGE SCALE GENOMIC DNA]</scope>
    <source>
        <strain evidence="15 16">CBS 102.39</strain>
    </source>
</reference>
<evidence type="ECO:0000256" key="7">
    <source>
        <dbReference type="ARBA" id="ARBA00023277"/>
    </source>
</evidence>
<dbReference type="Proteomes" id="UP000521872">
    <property type="component" value="Unassembled WGS sequence"/>
</dbReference>
<dbReference type="FunFam" id="1.50.10.10:FF:000018">
    <property type="entry name" value="Glucoamylase"/>
    <property type="match status" value="2"/>
</dbReference>
<dbReference type="SMART" id="SM01065">
    <property type="entry name" value="CBM_2"/>
    <property type="match status" value="2"/>
</dbReference>
<dbReference type="InterPro" id="IPR002044">
    <property type="entry name" value="CBM20"/>
</dbReference>
<dbReference type="InterPro" id="IPR012341">
    <property type="entry name" value="6hp_glycosidase-like_sf"/>
</dbReference>
<comment type="caution">
    <text evidence="15">The sequence shown here is derived from an EMBL/GenBank/DDBJ whole genome shotgun (WGS) entry which is preliminary data.</text>
</comment>
<dbReference type="PRINTS" id="PR00736">
    <property type="entry name" value="GLHYDRLASE15"/>
</dbReference>
<keyword evidence="4" id="KW-0732">Signal</keyword>
<comment type="catalytic activity">
    <reaction evidence="1">
        <text>Hydrolysis of terminal (1-&gt;4)-linked alpha-D-glucose residues successively from non-reducing ends of the chains with release of beta-D-glucose.</text>
        <dbReference type="EC" id="3.2.1.3"/>
    </reaction>
</comment>
<keyword evidence="6" id="KW-0325">Glycoprotein</keyword>
<evidence type="ECO:0000256" key="6">
    <source>
        <dbReference type="ARBA" id="ARBA00023180"/>
    </source>
</evidence>
<dbReference type="GO" id="GO:0004339">
    <property type="term" value="F:glucan 1,4-alpha-glucosidase activity"/>
    <property type="evidence" value="ECO:0007669"/>
    <property type="project" value="UniProtKB-EC"/>
</dbReference>
<evidence type="ECO:0000256" key="10">
    <source>
        <dbReference type="ARBA" id="ARBA00033442"/>
    </source>
</evidence>
<dbReference type="Gene3D" id="1.50.10.10">
    <property type="match status" value="2"/>
</dbReference>
<evidence type="ECO:0000256" key="4">
    <source>
        <dbReference type="ARBA" id="ARBA00022729"/>
    </source>
</evidence>